<keyword evidence="3" id="KW-1185">Reference proteome</keyword>
<proteinExistence type="predicted"/>
<evidence type="ECO:0000313" key="3">
    <source>
        <dbReference type="Proteomes" id="UP000693970"/>
    </source>
</evidence>
<name>A0A9K3LEA6_9STRA</name>
<feature type="compositionally biased region" description="Basic and acidic residues" evidence="1">
    <location>
        <begin position="639"/>
        <end position="662"/>
    </location>
</feature>
<reference evidence="2" key="1">
    <citation type="journal article" date="2021" name="Sci. Rep.">
        <title>Diploid genomic architecture of Nitzschia inconspicua, an elite biomass production diatom.</title>
        <authorList>
            <person name="Oliver A."/>
            <person name="Podell S."/>
            <person name="Pinowska A."/>
            <person name="Traller J.C."/>
            <person name="Smith S.R."/>
            <person name="McClure R."/>
            <person name="Beliaev A."/>
            <person name="Bohutskyi P."/>
            <person name="Hill E.A."/>
            <person name="Rabines A."/>
            <person name="Zheng H."/>
            <person name="Allen L.Z."/>
            <person name="Kuo A."/>
            <person name="Grigoriev I.V."/>
            <person name="Allen A.E."/>
            <person name="Hazlebeck D."/>
            <person name="Allen E.E."/>
        </authorList>
    </citation>
    <scope>NUCLEOTIDE SEQUENCE</scope>
    <source>
        <strain evidence="2">Hildebrandi</strain>
    </source>
</reference>
<evidence type="ECO:0000256" key="1">
    <source>
        <dbReference type="SAM" id="MobiDB-lite"/>
    </source>
</evidence>
<sequence>MAPLNVQPVALATFLATQRGLSTFSDLDARNHSVEKQCVSYFRSVGSEAQSAYMHQLLHQRTLRFVYLAGRRIASVHSIVLHQRNGTPRYLAIASDIIGHQPLVSSDNLSIFHGFFLGIVQTDPTDGSPFPTLTEHRPADLPKNGTDGNNSHTDLGFPDATEATLPVFTLLPTVCPIPPGFPIPVGHDLSQPLPPASGIGYYKPFATWCSAVRHCIAHNNGCPVNSSPENTLFNPKSFDTWTSLKNSETSNIGLESRWQIIPDYDATSTDGYEELMSVAPAALLYWHSATSLSDEESAFLDPERTPTPGPQPAGITADSLISLVKSISEARQSSDQLDPKDLNTLLTKFRLLLATVSDDSSVSLPELSPTVVAALKIRNKSERAALLRQAFENFMKARDKQPGANGLANFLPGQFDVALVNSICAFQFMEQALWFVKENIDRHVSIIQFLQVDPRDPNYLARVSTDNAVAQEDLADVDKSKRTTKNTHLFIRGSQRSVDDVVVAASNFLLFIEFLSPNGRFSTLFECVQAFIHSLTTFKGKYWASITIRKLPHLPHSLLNELQDIINIFVTISKDPDTVLSLAPNTDTDPSFLAPTFQKARASASDIVRHLEQTMHTSAAARFGTPNDSYFWFRDPEPKRPSALPEERPGASKKPRNSDDSKPSGFLVCHSKTIPRCDILFPVRTGTAFLCFGWCFVGHTCKNRPCTFAHINSMRAIVDKDVRQRLIQWVRDSPSISFAPGHGPPPEVPIPSHPLTSQDLTAIAVSQVLSQPTLPIIPHHSSSPPSDTISFPVHSPFLPQPQDPHLLPHGPMELQPTERDRLVMSLDPAVQDAINCTYGKPTLSISFCSEYVFRHVIPHLFASAFLDTTSTTALRDACPLYRLYEELVQEFSPLDTSLARGYRPYVGFRDETEINQSRVRHVSAALIQCGMNISRLVRWIGGPHLATHRDVPRILSTLQRSVDPDTLNDLERVFTVGSPRICQASSTEANFLSFFRYGNHASARNNPDKLMQVFVKDAKRGFTLVVDDRLLPFIRDTHLTPIGIVDIENPWKNDRPVFDSTFRPEPWCFAINDWTDKHNEPTLQFPGSFRRLLVWIWNLRISYPHDPILIGDNDICGAFRLVKFNPDVVPMHGHRVGPYLGFATGQTFGDNVSAANFEVCAIARQQHASFLWEHSPDEVLRRAAHYIQRMKFPPPSQDTLSFAAANADSQNPGVFLPNGDRKAPPYPHQVDDCMFADVHPHFPLTSAASIVALEDVFGSTHPCQEHVLSMDKLELEYSETRLVVGHVPNSRRMVVELSPRRRSKLLAFLNQERWLQPRMATLVEIATVVGMIDSAAEFFPWARVQILVLQDLLRACIRSEYRRAIHSPALSNRLHDFQRQLPRSLADRFDQLQCRTIAEFVWRSRRRVQLNRACADALRVIHDYLHDEHPWEQPIGHIVPRDPAFRATTDASEQAIGVAIPSLALWCFLPLGATTRALTQLPQGHPDKLHINTLEFIGILLGFAMTETFISTSLAQYPPSPILFLECDNTAAVSWSRKRSTGSPSGRRLLQLFAEYQLLSPLGLVVEHIAGADNTLADLISRPCIPSAKRARILESLPPESRAAIAPTLDAVFRCELGATHETKVVRHVRSMRIHFIWYLDEHKLIERVFPVVDLPLVTLNYVFACYAAHLGSGHTLSRRNIRSDTIRNYLYAAATLVQMFHPEGLDPRKEKGLHAICPSIDKVLKELRRWENIPDRREPYTVAMQLLFCSKATSSDPNSKVSALCDWFSVMLQAGGRRCEWAQPSHISDFQRTPEQNVRGDPAAFCIDDITFFRSGKRSLRLDDALADPHLPAMVAVCFRVQKNGAHGETKLFTQNTHDPSLCVVRRWLSIVQRFVRLAGRTRHVPLAIYFDAPSSCVRYITATDVERQMRSLAAEIYDLDPVRDAKDLARFSAHSLRVGACCVLQALGFEEHEIERLLRWKSKTWRLYTRNLCVISQKHNKAIFDASTMPQF</sequence>
<evidence type="ECO:0000313" key="2">
    <source>
        <dbReference type="EMBL" id="KAG7359943.1"/>
    </source>
</evidence>
<protein>
    <submittedName>
        <fullName evidence="2">Uncharacterized protein</fullName>
    </submittedName>
</protein>
<feature type="region of interest" description="Disordered" evidence="1">
    <location>
        <begin position="639"/>
        <end position="663"/>
    </location>
</feature>
<gene>
    <name evidence="2" type="ORF">IV203_035041</name>
</gene>
<organism evidence="2 3">
    <name type="scientific">Nitzschia inconspicua</name>
    <dbReference type="NCBI Taxonomy" id="303405"/>
    <lineage>
        <taxon>Eukaryota</taxon>
        <taxon>Sar</taxon>
        <taxon>Stramenopiles</taxon>
        <taxon>Ochrophyta</taxon>
        <taxon>Bacillariophyta</taxon>
        <taxon>Bacillariophyceae</taxon>
        <taxon>Bacillariophycidae</taxon>
        <taxon>Bacillariales</taxon>
        <taxon>Bacillariaceae</taxon>
        <taxon>Nitzschia</taxon>
    </lineage>
</organism>
<dbReference type="InterPro" id="IPR052055">
    <property type="entry name" value="Hepadnavirus_pol/RT"/>
</dbReference>
<dbReference type="EMBL" id="JAGRRH010000013">
    <property type="protein sequence ID" value="KAG7359943.1"/>
    <property type="molecule type" value="Genomic_DNA"/>
</dbReference>
<dbReference type="PANTHER" id="PTHR33050">
    <property type="entry name" value="REVERSE TRANSCRIPTASE DOMAIN-CONTAINING PROTEIN"/>
    <property type="match status" value="1"/>
</dbReference>
<comment type="caution">
    <text evidence="2">The sequence shown here is derived from an EMBL/GenBank/DDBJ whole genome shotgun (WGS) entry which is preliminary data.</text>
</comment>
<dbReference type="PANTHER" id="PTHR33050:SF7">
    <property type="entry name" value="RIBONUCLEASE H"/>
    <property type="match status" value="1"/>
</dbReference>
<dbReference type="OrthoDB" id="92990at2759"/>
<reference evidence="2" key="2">
    <citation type="submission" date="2021-04" db="EMBL/GenBank/DDBJ databases">
        <authorList>
            <person name="Podell S."/>
        </authorList>
    </citation>
    <scope>NUCLEOTIDE SEQUENCE</scope>
    <source>
        <strain evidence="2">Hildebrandi</strain>
    </source>
</reference>
<dbReference type="Proteomes" id="UP000693970">
    <property type="component" value="Unassembled WGS sequence"/>
</dbReference>
<accession>A0A9K3LEA6</accession>